<accession>A0A164JRH3</accession>
<proteinExistence type="predicted"/>
<keyword evidence="2" id="KW-1185">Reference proteome</keyword>
<sequence>MKTKSKSEKCPSRKLITRNLLRNKKFARKGVLKRKTDIPEVETPKNLFEER</sequence>
<protein>
    <submittedName>
        <fullName evidence="1">Uncharacterized protein</fullName>
    </submittedName>
</protein>
<comment type="caution">
    <text evidence="1">The sequence shown here is derived from an EMBL/GenBank/DDBJ whole genome shotgun (WGS) entry which is preliminary data.</text>
</comment>
<dbReference type="Proteomes" id="UP000076858">
    <property type="component" value="Unassembled WGS sequence"/>
</dbReference>
<name>A0A164JRH3_9CRUS</name>
<reference evidence="1 2" key="1">
    <citation type="submission" date="2016-03" db="EMBL/GenBank/DDBJ databases">
        <title>EvidentialGene: Evidence-directed Construction of Genes on Genomes.</title>
        <authorList>
            <person name="Gilbert D.G."/>
            <person name="Choi J.-H."/>
            <person name="Mockaitis K."/>
            <person name="Colbourne J."/>
            <person name="Pfrender M."/>
        </authorList>
    </citation>
    <scope>NUCLEOTIDE SEQUENCE [LARGE SCALE GENOMIC DNA]</scope>
    <source>
        <strain evidence="1 2">Xinb3</strain>
        <tissue evidence="1">Complete organism</tissue>
    </source>
</reference>
<dbReference type="AlphaFoldDB" id="A0A164JRH3"/>
<evidence type="ECO:0000313" key="1">
    <source>
        <dbReference type="EMBL" id="KZS02583.1"/>
    </source>
</evidence>
<gene>
    <name evidence="1" type="ORF">APZ42_000319</name>
</gene>
<organism evidence="1 2">
    <name type="scientific">Daphnia magna</name>
    <dbReference type="NCBI Taxonomy" id="35525"/>
    <lineage>
        <taxon>Eukaryota</taxon>
        <taxon>Metazoa</taxon>
        <taxon>Ecdysozoa</taxon>
        <taxon>Arthropoda</taxon>
        <taxon>Crustacea</taxon>
        <taxon>Branchiopoda</taxon>
        <taxon>Diplostraca</taxon>
        <taxon>Cladocera</taxon>
        <taxon>Anomopoda</taxon>
        <taxon>Daphniidae</taxon>
        <taxon>Daphnia</taxon>
    </lineage>
</organism>
<dbReference type="EMBL" id="LRGB01004020">
    <property type="protein sequence ID" value="KZS02583.1"/>
    <property type="molecule type" value="Genomic_DNA"/>
</dbReference>
<evidence type="ECO:0000313" key="2">
    <source>
        <dbReference type="Proteomes" id="UP000076858"/>
    </source>
</evidence>